<reference evidence="20 21" key="1">
    <citation type="submission" date="2024-11" db="EMBL/GenBank/DDBJ databases">
        <authorList>
            <person name="Lucas J.A."/>
        </authorList>
    </citation>
    <scope>NUCLEOTIDE SEQUENCE [LARGE SCALE GENOMIC DNA]</scope>
    <source>
        <strain evidence="20 21">Z 5.4</strain>
    </source>
</reference>
<evidence type="ECO:0000256" key="12">
    <source>
        <dbReference type="ARBA" id="ARBA00022989"/>
    </source>
</evidence>
<evidence type="ECO:0000256" key="10">
    <source>
        <dbReference type="ARBA" id="ARBA00022692"/>
    </source>
</evidence>
<dbReference type="PANTHER" id="PTHR34148">
    <property type="entry name" value="ADENOSYLCOBINAMIDE-GDP RIBAZOLETRANSFERASE"/>
    <property type="match status" value="1"/>
</dbReference>
<evidence type="ECO:0000256" key="19">
    <source>
        <dbReference type="HAMAP-Rule" id="MF_00719"/>
    </source>
</evidence>
<organism evidence="20 21">
    <name type="scientific">Bacillus salipaludis</name>
    <dbReference type="NCBI Taxonomy" id="2547811"/>
    <lineage>
        <taxon>Bacteria</taxon>
        <taxon>Bacillati</taxon>
        <taxon>Bacillota</taxon>
        <taxon>Bacilli</taxon>
        <taxon>Bacillales</taxon>
        <taxon>Bacillaceae</taxon>
        <taxon>Bacillus</taxon>
    </lineage>
</organism>
<evidence type="ECO:0000256" key="14">
    <source>
        <dbReference type="ARBA" id="ARBA00025228"/>
    </source>
</evidence>
<feature type="transmembrane region" description="Helical" evidence="19">
    <location>
        <begin position="62"/>
        <end position="84"/>
    </location>
</feature>
<evidence type="ECO:0000256" key="13">
    <source>
        <dbReference type="ARBA" id="ARBA00023136"/>
    </source>
</evidence>
<sequence>MIKFFKGFLINVQFFTALPFPYELPMDKEHLRKAVQTFPLLGLVQGLIYSSLFYLFNEFTPFSHVAVAFMLWLTTIFLTGGIHLDGWMDASDAYFSYQNREKRLEIMKDPRTGAFGVLSLVVLLSCRFLFIYEGTLNVEYVTYIFIIGIPFLSKSVMGVLLLTVQSAKNEGLGSLFQSAAKPRVLWVYPLYIVIFLIISLLSEKSSFLYAVLVIAAAACVFIFRRKAMKWFGGITGDVVGASVEGTELILWMTVWLLHYFVMV</sequence>
<evidence type="ECO:0000256" key="3">
    <source>
        <dbReference type="ARBA" id="ARBA00004663"/>
    </source>
</evidence>
<dbReference type="Pfam" id="PF02654">
    <property type="entry name" value="CobS"/>
    <property type="match status" value="1"/>
</dbReference>
<evidence type="ECO:0000256" key="5">
    <source>
        <dbReference type="ARBA" id="ARBA00013200"/>
    </source>
</evidence>
<comment type="catalytic activity">
    <reaction evidence="17 19">
        <text>alpha-ribazole + adenosylcob(III)inamide-GDP = adenosylcob(III)alamin + GMP + H(+)</text>
        <dbReference type="Rhea" id="RHEA:16049"/>
        <dbReference type="ChEBI" id="CHEBI:10329"/>
        <dbReference type="ChEBI" id="CHEBI:15378"/>
        <dbReference type="ChEBI" id="CHEBI:18408"/>
        <dbReference type="ChEBI" id="CHEBI:58115"/>
        <dbReference type="ChEBI" id="CHEBI:60487"/>
        <dbReference type="EC" id="2.7.8.26"/>
    </reaction>
</comment>
<evidence type="ECO:0000313" key="20">
    <source>
        <dbReference type="EMBL" id="MFK9090508.1"/>
    </source>
</evidence>
<keyword evidence="12 19" id="KW-1133">Transmembrane helix</keyword>
<comment type="cofactor">
    <cofactor evidence="1 19">
        <name>Mg(2+)</name>
        <dbReference type="ChEBI" id="CHEBI:18420"/>
    </cofactor>
</comment>
<evidence type="ECO:0000256" key="9">
    <source>
        <dbReference type="ARBA" id="ARBA00022679"/>
    </source>
</evidence>
<dbReference type="NCBIfam" id="TIGR00317">
    <property type="entry name" value="cobS"/>
    <property type="match status" value="1"/>
</dbReference>
<evidence type="ECO:0000256" key="6">
    <source>
        <dbReference type="ARBA" id="ARBA00015850"/>
    </source>
</evidence>
<accession>A0ABW8RAN9</accession>
<feature type="transmembrane region" description="Helical" evidence="19">
    <location>
        <begin position="143"/>
        <end position="164"/>
    </location>
</feature>
<keyword evidence="13 19" id="KW-0472">Membrane</keyword>
<evidence type="ECO:0000313" key="21">
    <source>
        <dbReference type="Proteomes" id="UP001623041"/>
    </source>
</evidence>
<proteinExistence type="inferred from homology"/>
<keyword evidence="21" id="KW-1185">Reference proteome</keyword>
<evidence type="ECO:0000256" key="17">
    <source>
        <dbReference type="ARBA" id="ARBA00048623"/>
    </source>
</evidence>
<feature type="transmembrane region" description="Helical" evidence="19">
    <location>
        <begin position="184"/>
        <end position="201"/>
    </location>
</feature>
<comment type="function">
    <text evidence="14 19">Joins adenosylcobinamide-GDP and alpha-ribazole to generate adenosylcobalamin (Ado-cobalamin). Also synthesizes adenosylcobalamin 5'-phosphate from adenosylcobinamide-GDP and alpha-ribazole 5'-phosphate.</text>
</comment>
<comment type="caution">
    <text evidence="20">The sequence shown here is derived from an EMBL/GenBank/DDBJ whole genome shotgun (WGS) entry which is preliminary data.</text>
</comment>
<protein>
    <recommendedName>
        <fullName evidence="6 19">Adenosylcobinamide-GDP ribazoletransferase</fullName>
        <ecNumber evidence="5 19">2.7.8.26</ecNumber>
    </recommendedName>
    <alternativeName>
        <fullName evidence="16 19">Cobalamin synthase</fullName>
    </alternativeName>
    <alternativeName>
        <fullName evidence="15 19">Cobalamin-5'-phosphate synthase</fullName>
    </alternativeName>
</protein>
<comment type="subcellular location">
    <subcellularLocation>
        <location evidence="2 19">Cell membrane</location>
        <topology evidence="2 19">Multi-pass membrane protein</topology>
    </subcellularLocation>
</comment>
<keyword evidence="11 19" id="KW-0460">Magnesium</keyword>
<comment type="catalytic activity">
    <reaction evidence="18 19">
        <text>alpha-ribazole 5'-phosphate + adenosylcob(III)inamide-GDP = adenosylcob(III)alamin 5'-phosphate + GMP + H(+)</text>
        <dbReference type="Rhea" id="RHEA:23560"/>
        <dbReference type="ChEBI" id="CHEBI:15378"/>
        <dbReference type="ChEBI" id="CHEBI:57918"/>
        <dbReference type="ChEBI" id="CHEBI:58115"/>
        <dbReference type="ChEBI" id="CHEBI:60487"/>
        <dbReference type="ChEBI" id="CHEBI:60493"/>
        <dbReference type="EC" id="2.7.8.26"/>
    </reaction>
</comment>
<evidence type="ECO:0000256" key="18">
    <source>
        <dbReference type="ARBA" id="ARBA00049504"/>
    </source>
</evidence>
<comment type="similarity">
    <text evidence="4 19">Belongs to the CobS family.</text>
</comment>
<evidence type="ECO:0000256" key="16">
    <source>
        <dbReference type="ARBA" id="ARBA00032853"/>
    </source>
</evidence>
<evidence type="ECO:0000256" key="11">
    <source>
        <dbReference type="ARBA" id="ARBA00022842"/>
    </source>
</evidence>
<evidence type="ECO:0000256" key="15">
    <source>
        <dbReference type="ARBA" id="ARBA00032605"/>
    </source>
</evidence>
<dbReference type="EC" id="2.7.8.26" evidence="5 19"/>
<evidence type="ECO:0000256" key="7">
    <source>
        <dbReference type="ARBA" id="ARBA00022475"/>
    </source>
</evidence>
<dbReference type="HAMAP" id="MF_00719">
    <property type="entry name" value="CobS"/>
    <property type="match status" value="1"/>
</dbReference>
<keyword evidence="7 19" id="KW-1003">Cell membrane</keyword>
<evidence type="ECO:0000256" key="4">
    <source>
        <dbReference type="ARBA" id="ARBA00010561"/>
    </source>
</evidence>
<feature type="transmembrane region" description="Helical" evidence="19">
    <location>
        <begin position="38"/>
        <end position="56"/>
    </location>
</feature>
<feature type="transmembrane region" description="Helical" evidence="19">
    <location>
        <begin position="112"/>
        <end position="131"/>
    </location>
</feature>
<keyword evidence="10 19" id="KW-0812">Transmembrane</keyword>
<dbReference type="PANTHER" id="PTHR34148:SF1">
    <property type="entry name" value="ADENOSYLCOBINAMIDE-GDP RIBAZOLETRANSFERASE"/>
    <property type="match status" value="1"/>
</dbReference>
<evidence type="ECO:0000256" key="2">
    <source>
        <dbReference type="ARBA" id="ARBA00004651"/>
    </source>
</evidence>
<evidence type="ECO:0000256" key="1">
    <source>
        <dbReference type="ARBA" id="ARBA00001946"/>
    </source>
</evidence>
<dbReference type="Proteomes" id="UP001623041">
    <property type="component" value="Unassembled WGS sequence"/>
</dbReference>
<evidence type="ECO:0000256" key="8">
    <source>
        <dbReference type="ARBA" id="ARBA00022573"/>
    </source>
</evidence>
<dbReference type="GO" id="GO:0051073">
    <property type="term" value="F:adenosylcobinamide-GDP ribazoletransferase activity"/>
    <property type="evidence" value="ECO:0007669"/>
    <property type="project" value="UniProtKB-EC"/>
</dbReference>
<dbReference type="RefSeq" id="WP_406579199.1">
    <property type="nucleotide sequence ID" value="NZ_JBJHQH010000002.1"/>
</dbReference>
<feature type="transmembrane region" description="Helical" evidence="19">
    <location>
        <begin position="207"/>
        <end position="223"/>
    </location>
</feature>
<gene>
    <name evidence="19 20" type="primary">cobS</name>
    <name evidence="20" type="ORF">ACJEBI_03275</name>
</gene>
<name>A0ABW8RAN9_9BACI</name>
<keyword evidence="9 19" id="KW-0808">Transferase</keyword>
<dbReference type="InterPro" id="IPR003805">
    <property type="entry name" value="CobS"/>
</dbReference>
<dbReference type="EMBL" id="JBJHQH010000002">
    <property type="protein sequence ID" value="MFK9090508.1"/>
    <property type="molecule type" value="Genomic_DNA"/>
</dbReference>
<comment type="pathway">
    <text evidence="3 19">Cofactor biosynthesis; adenosylcobalamin biosynthesis; adenosylcobalamin from cob(II)yrinate a,c-diamide: step 7/7.</text>
</comment>
<keyword evidence="8 19" id="KW-0169">Cobalamin biosynthesis</keyword>